<accession>A0A8H4RE42</accession>
<dbReference type="EMBL" id="JAAMPI010000814">
    <property type="protein sequence ID" value="KAF4628429.1"/>
    <property type="molecule type" value="Genomic_DNA"/>
</dbReference>
<comment type="caution">
    <text evidence="1">The sequence shown here is derived from an EMBL/GenBank/DDBJ whole genome shotgun (WGS) entry which is preliminary data.</text>
</comment>
<dbReference type="AlphaFoldDB" id="A0A8H4RE42"/>
<reference evidence="1 2" key="1">
    <citation type="submission" date="2020-03" db="EMBL/GenBank/DDBJ databases">
        <title>Draft Genome Sequence of Cudoniella acicularis.</title>
        <authorList>
            <person name="Buettner E."/>
            <person name="Kellner H."/>
        </authorList>
    </citation>
    <scope>NUCLEOTIDE SEQUENCE [LARGE SCALE GENOMIC DNA]</scope>
    <source>
        <strain evidence="1 2">DSM 108380</strain>
    </source>
</reference>
<keyword evidence="2" id="KW-1185">Reference proteome</keyword>
<evidence type="ECO:0000313" key="1">
    <source>
        <dbReference type="EMBL" id="KAF4628429.1"/>
    </source>
</evidence>
<proteinExistence type="predicted"/>
<sequence length="174" mass="19769">MTRFKLKPNILTSHHPTICANIANIANIASYSGANMSPLPHEELKKLLGMDDALWEQAGYLQDFLQMLNQQRRSNPNALRGAYPVAALSMYRYSFHSTGGRWYDEKRKCLWYLGSKVRSQPVWKCSTPLISFCNRDLKNPKILHSKSGISSTLRKKGNTSVFITTRMAIDRGAF</sequence>
<protein>
    <submittedName>
        <fullName evidence="1">Uncharacterized protein</fullName>
    </submittedName>
</protein>
<name>A0A8H4RE42_9HELO</name>
<evidence type="ECO:0000313" key="2">
    <source>
        <dbReference type="Proteomes" id="UP000566819"/>
    </source>
</evidence>
<dbReference type="Proteomes" id="UP000566819">
    <property type="component" value="Unassembled WGS sequence"/>
</dbReference>
<gene>
    <name evidence="1" type="ORF">G7Y89_g9729</name>
</gene>
<organism evidence="1 2">
    <name type="scientific">Cudoniella acicularis</name>
    <dbReference type="NCBI Taxonomy" id="354080"/>
    <lineage>
        <taxon>Eukaryota</taxon>
        <taxon>Fungi</taxon>
        <taxon>Dikarya</taxon>
        <taxon>Ascomycota</taxon>
        <taxon>Pezizomycotina</taxon>
        <taxon>Leotiomycetes</taxon>
        <taxon>Helotiales</taxon>
        <taxon>Tricladiaceae</taxon>
        <taxon>Cudoniella</taxon>
    </lineage>
</organism>